<dbReference type="PANTHER" id="PTHR11735:SF11">
    <property type="entry name" value="TRNA THREONYLCARBAMOYLADENOSINE BIOSYNTHESIS PROTEIN TSAB"/>
    <property type="match status" value="1"/>
</dbReference>
<dbReference type="InterPro" id="IPR000905">
    <property type="entry name" value="Gcp-like_dom"/>
</dbReference>
<reference evidence="3 4" key="1">
    <citation type="submission" date="2018-10" db="EMBL/GenBank/DDBJ databases">
        <title>Genomic Encyclopedia of Type Strains, Phase IV (KMG-IV): sequencing the most valuable type-strain genomes for metagenomic binning, comparative biology and taxonomic classification.</title>
        <authorList>
            <person name="Goeker M."/>
        </authorList>
    </citation>
    <scope>NUCLEOTIDE SEQUENCE [LARGE SCALE GENOMIC DNA]</scope>
    <source>
        <strain evidence="3 4">DSM 22008</strain>
    </source>
</reference>
<dbReference type="RefSeq" id="WP_121102281.1">
    <property type="nucleotide sequence ID" value="NZ_RBII01000002.1"/>
</dbReference>
<evidence type="ECO:0000313" key="4">
    <source>
        <dbReference type="Proteomes" id="UP000282211"/>
    </source>
</evidence>
<dbReference type="GO" id="GO:0005829">
    <property type="term" value="C:cytosol"/>
    <property type="evidence" value="ECO:0007669"/>
    <property type="project" value="TreeGrafter"/>
</dbReference>
<name>A0A420WEU5_9PROT</name>
<dbReference type="AlphaFoldDB" id="A0A420WEU5"/>
<dbReference type="CDD" id="cd24032">
    <property type="entry name" value="ASKHA_NBD_TsaB"/>
    <property type="match status" value="1"/>
</dbReference>
<dbReference type="EMBL" id="RBII01000002">
    <property type="protein sequence ID" value="RKQ69504.1"/>
    <property type="molecule type" value="Genomic_DNA"/>
</dbReference>
<dbReference type="OrthoDB" id="9809995at2"/>
<feature type="compositionally biased region" description="Basic residues" evidence="1">
    <location>
        <begin position="202"/>
        <end position="213"/>
    </location>
</feature>
<comment type="caution">
    <text evidence="3">The sequence shown here is derived from an EMBL/GenBank/DDBJ whole genome shotgun (WGS) entry which is preliminary data.</text>
</comment>
<evidence type="ECO:0000313" key="3">
    <source>
        <dbReference type="EMBL" id="RKQ69504.1"/>
    </source>
</evidence>
<dbReference type="Pfam" id="PF00814">
    <property type="entry name" value="TsaD"/>
    <property type="match status" value="1"/>
</dbReference>
<dbReference type="InterPro" id="IPR043129">
    <property type="entry name" value="ATPase_NBD"/>
</dbReference>
<feature type="region of interest" description="Disordered" evidence="1">
    <location>
        <begin position="180"/>
        <end position="213"/>
    </location>
</feature>
<dbReference type="Proteomes" id="UP000282211">
    <property type="component" value="Unassembled WGS sequence"/>
</dbReference>
<evidence type="ECO:0000256" key="1">
    <source>
        <dbReference type="SAM" id="MobiDB-lite"/>
    </source>
</evidence>
<sequence>MLTLGLDTTGKACSAALVDEGRVIAHCSEPIGRGHAERLAPLVHELIYNAGRNVDDISRVAVCTGPGSFTGQRVALSFAKGFALPRKLPVIGLSSLEIWAREADPENNKLVVSIADVRRGELCWAVWKNGICEIEPVTQKADEAETLIDMIGADVIIRDAPISTILLAWLAQDETSQSAPATPLYSRAPDAKLPGGITPKAQKPKPQFRKIAL</sequence>
<feature type="domain" description="Gcp-like" evidence="2">
    <location>
        <begin position="32"/>
        <end position="125"/>
    </location>
</feature>
<dbReference type="InterPro" id="IPR022496">
    <property type="entry name" value="T6A_TsaB"/>
</dbReference>
<dbReference type="FunCoup" id="A0A420WEU5">
    <property type="interactions" value="345"/>
</dbReference>
<dbReference type="NCBIfam" id="TIGR03725">
    <property type="entry name" value="T6A_YeaZ"/>
    <property type="match status" value="1"/>
</dbReference>
<dbReference type="Gene3D" id="3.30.420.40">
    <property type="match status" value="1"/>
</dbReference>
<accession>A0A420WEU5</accession>
<protein>
    <submittedName>
        <fullName evidence="3">tRNA threonylcarbamoyladenosine biosynthesis protein TsaB</fullName>
    </submittedName>
</protein>
<gene>
    <name evidence="3" type="ORF">DES40_2305</name>
</gene>
<evidence type="ECO:0000259" key="2">
    <source>
        <dbReference type="Pfam" id="PF00814"/>
    </source>
</evidence>
<organism evidence="3 4">
    <name type="scientific">Litorimonas taeanensis</name>
    <dbReference type="NCBI Taxonomy" id="568099"/>
    <lineage>
        <taxon>Bacteria</taxon>
        <taxon>Pseudomonadati</taxon>
        <taxon>Pseudomonadota</taxon>
        <taxon>Alphaproteobacteria</taxon>
        <taxon>Maricaulales</taxon>
        <taxon>Robiginitomaculaceae</taxon>
    </lineage>
</organism>
<dbReference type="PANTHER" id="PTHR11735">
    <property type="entry name" value="TRNA N6-ADENOSINE THREONYLCARBAMOYLTRANSFERASE"/>
    <property type="match status" value="1"/>
</dbReference>
<dbReference type="InParanoid" id="A0A420WEU5"/>
<keyword evidence="4" id="KW-1185">Reference proteome</keyword>
<proteinExistence type="predicted"/>
<dbReference type="GO" id="GO:0002949">
    <property type="term" value="P:tRNA threonylcarbamoyladenosine modification"/>
    <property type="evidence" value="ECO:0007669"/>
    <property type="project" value="InterPro"/>
</dbReference>
<dbReference type="SUPFAM" id="SSF53067">
    <property type="entry name" value="Actin-like ATPase domain"/>
    <property type="match status" value="1"/>
</dbReference>